<dbReference type="EMBL" id="FNEM01000004">
    <property type="protein sequence ID" value="SDJ00895.1"/>
    <property type="molecule type" value="Genomic_DNA"/>
</dbReference>
<name>A0A1G8Q8V1_9GAMM</name>
<proteinExistence type="predicted"/>
<accession>A0A1G8Q8V1</accession>
<protein>
    <submittedName>
        <fullName evidence="1">Scramblase</fullName>
    </submittedName>
</protein>
<dbReference type="Proteomes" id="UP000199527">
    <property type="component" value="Unassembled WGS sequence"/>
</dbReference>
<dbReference type="SUPFAM" id="SSF54518">
    <property type="entry name" value="Tubby C-terminal domain-like"/>
    <property type="match status" value="1"/>
</dbReference>
<dbReference type="PANTHER" id="PTHR23248:SF9">
    <property type="entry name" value="PHOSPHOLIPID SCRAMBLASE"/>
    <property type="match status" value="1"/>
</dbReference>
<dbReference type="InterPro" id="IPR005552">
    <property type="entry name" value="Scramblase"/>
</dbReference>
<dbReference type="Pfam" id="PF03803">
    <property type="entry name" value="Scramblase"/>
    <property type="match status" value="1"/>
</dbReference>
<evidence type="ECO:0000313" key="1">
    <source>
        <dbReference type="EMBL" id="SDJ00895.1"/>
    </source>
</evidence>
<keyword evidence="2" id="KW-1185">Reference proteome</keyword>
<dbReference type="AlphaFoldDB" id="A0A1G8Q8V1"/>
<reference evidence="2" key="1">
    <citation type="submission" date="2016-10" db="EMBL/GenBank/DDBJ databases">
        <authorList>
            <person name="Varghese N."/>
            <person name="Submissions S."/>
        </authorList>
    </citation>
    <scope>NUCLEOTIDE SEQUENCE [LARGE SCALE GENOMIC DNA]</scope>
    <source>
        <strain evidence="2">DSM 23317</strain>
    </source>
</reference>
<organism evidence="1 2">
    <name type="scientific">Ferrimonas sediminum</name>
    <dbReference type="NCBI Taxonomy" id="718193"/>
    <lineage>
        <taxon>Bacteria</taxon>
        <taxon>Pseudomonadati</taxon>
        <taxon>Pseudomonadota</taxon>
        <taxon>Gammaproteobacteria</taxon>
        <taxon>Alteromonadales</taxon>
        <taxon>Ferrimonadaceae</taxon>
        <taxon>Ferrimonas</taxon>
    </lineage>
</organism>
<evidence type="ECO:0000313" key="2">
    <source>
        <dbReference type="Proteomes" id="UP000199527"/>
    </source>
</evidence>
<dbReference type="PANTHER" id="PTHR23248">
    <property type="entry name" value="PHOSPHOLIPID SCRAMBLASE-RELATED"/>
    <property type="match status" value="1"/>
</dbReference>
<sequence>MLPLNDHPRLLVQQVHELAEFIGFESRNKYQILAGDQQPLAFAAEQSSGLLGTLARQALGHWRRFDLIFFDGQRQPFMRAHHPFRWLLQRLEISDHQGAPLGAIQQRFSLLHKEFDLLDVQGQVVLRVASPLWKLWTFPFVDEQQRQQALVAKRWSGAFSELMTDRDNFLVEFEAGLNPALRHLVLAAAVFIDLQYFEAKASG</sequence>
<dbReference type="GO" id="GO:0005886">
    <property type="term" value="C:plasma membrane"/>
    <property type="evidence" value="ECO:0007669"/>
    <property type="project" value="TreeGrafter"/>
</dbReference>
<dbReference type="GO" id="GO:0017128">
    <property type="term" value="F:phospholipid scramblase activity"/>
    <property type="evidence" value="ECO:0007669"/>
    <property type="project" value="InterPro"/>
</dbReference>
<gene>
    <name evidence="1" type="ORF">SAMN04488540_104214</name>
</gene>
<dbReference type="InterPro" id="IPR025659">
    <property type="entry name" value="Tubby-like_C"/>
</dbReference>